<name>A0ABR2JLB3_9EUKA</name>
<sequence length="487" mass="58045">MNDTSDSSEDKTPFFEQNFTFTPKSVPNTEDKSYLSSLLAKRNEQVQNQSIQIEQLLTSAKEYLNIIDELDKAVPIEEQKIAELTEQNNALQRKFMQLQLEINNHQENEENNHSTIEDSEQNLADSLSKQNEMRFDFEQSRQKQMVLNDHIMTLQNSCDLLNNDIDDLRMKNTNQNNLKHQFENMKDELTSLNEKIDQMKIKHEELAEHLSKTNLQIQKYQDKNLKTELELYDELKIKESNRSKKKTMNFNIDIEPEIIQQNLNKAKQRLKEKEIILQNEKEIYVYNEVKIKKLRKKLYEQKRVIRHLKKHINLLETQIQQEQYLMFVIRQQHEQLMINTNQFSAQIEQSVKKIEKIKKEKKSLKRQLEHAKNYFNNIQDKITSINSFDNNDLKEKDIPITNPALDPAEPAVIDTIRDNEGYQDHTIRTIDIMRKQSNNLKKNQKQMEDMKFDQKFLNKRIKNCHNGVVNKQYRRDSLFPTSKFSPK</sequence>
<organism evidence="2 3">
    <name type="scientific">Tritrichomonas musculus</name>
    <dbReference type="NCBI Taxonomy" id="1915356"/>
    <lineage>
        <taxon>Eukaryota</taxon>
        <taxon>Metamonada</taxon>
        <taxon>Parabasalia</taxon>
        <taxon>Tritrichomonadida</taxon>
        <taxon>Tritrichomonadidae</taxon>
        <taxon>Tritrichomonas</taxon>
    </lineage>
</organism>
<evidence type="ECO:0000313" key="2">
    <source>
        <dbReference type="EMBL" id="KAK8878198.1"/>
    </source>
</evidence>
<reference evidence="2 3" key="1">
    <citation type="submission" date="2024-04" db="EMBL/GenBank/DDBJ databases">
        <title>Tritrichomonas musculus Genome.</title>
        <authorList>
            <person name="Alves-Ferreira E."/>
            <person name="Grigg M."/>
            <person name="Lorenzi H."/>
            <person name="Galac M."/>
        </authorList>
    </citation>
    <scope>NUCLEOTIDE SEQUENCE [LARGE SCALE GENOMIC DNA]</scope>
    <source>
        <strain evidence="2 3">EAF2021</strain>
    </source>
</reference>
<protein>
    <recommendedName>
        <fullName evidence="4">DUF4201 domain-containing protein</fullName>
    </recommendedName>
</protein>
<feature type="coiled-coil region" evidence="1">
    <location>
        <begin position="53"/>
        <end position="108"/>
    </location>
</feature>
<feature type="coiled-coil region" evidence="1">
    <location>
        <begin position="347"/>
        <end position="381"/>
    </location>
</feature>
<comment type="caution">
    <text evidence="2">The sequence shown here is derived from an EMBL/GenBank/DDBJ whole genome shotgun (WGS) entry which is preliminary data.</text>
</comment>
<proteinExistence type="predicted"/>
<evidence type="ECO:0008006" key="4">
    <source>
        <dbReference type="Google" id="ProtNLM"/>
    </source>
</evidence>
<evidence type="ECO:0000256" key="1">
    <source>
        <dbReference type="SAM" id="Coils"/>
    </source>
</evidence>
<accession>A0ABR2JLB3</accession>
<keyword evidence="3" id="KW-1185">Reference proteome</keyword>
<gene>
    <name evidence="2" type="ORF">M9Y10_004963</name>
</gene>
<dbReference type="EMBL" id="JAPFFF010000011">
    <property type="protein sequence ID" value="KAK8878198.1"/>
    <property type="molecule type" value="Genomic_DNA"/>
</dbReference>
<feature type="coiled-coil region" evidence="1">
    <location>
        <begin position="151"/>
        <end position="230"/>
    </location>
</feature>
<keyword evidence="1" id="KW-0175">Coiled coil</keyword>
<dbReference type="Proteomes" id="UP001470230">
    <property type="component" value="Unassembled WGS sequence"/>
</dbReference>
<evidence type="ECO:0000313" key="3">
    <source>
        <dbReference type="Proteomes" id="UP001470230"/>
    </source>
</evidence>